<reference evidence="1" key="1">
    <citation type="submission" date="2021-06" db="EMBL/GenBank/DDBJ databases">
        <authorList>
            <person name="Kallberg Y."/>
            <person name="Tangrot J."/>
            <person name="Rosling A."/>
        </authorList>
    </citation>
    <scope>NUCLEOTIDE SEQUENCE</scope>
    <source>
        <strain evidence="1">UK204</strain>
    </source>
</reference>
<dbReference type="EMBL" id="CAJVPQ010008755">
    <property type="protein sequence ID" value="CAG8709630.1"/>
    <property type="molecule type" value="Genomic_DNA"/>
</dbReference>
<evidence type="ECO:0000313" key="2">
    <source>
        <dbReference type="Proteomes" id="UP000789570"/>
    </source>
</evidence>
<sequence>WILGSRLKGKGKTKDGRNVNIDEAMNSNNDLNENNNGENLIFTDTSDFTNNNGENLIFTDASNFTNNNGNGQYNDSNMEFDESELDEYVEMFKKVWETLQSNVLEKSDDKNIQHKKITRQPRLHEKSSVEDKTSICNEKLSSDSESSIYTDKTIQKVNNNKRIRIEKPKANVKKLNIDFSLIDKINFDDFNHI</sequence>
<keyword evidence="2" id="KW-1185">Reference proteome</keyword>
<dbReference type="AlphaFoldDB" id="A0A9N9N824"/>
<dbReference type="Proteomes" id="UP000789570">
    <property type="component" value="Unassembled WGS sequence"/>
</dbReference>
<evidence type="ECO:0000313" key="1">
    <source>
        <dbReference type="EMBL" id="CAG8709630.1"/>
    </source>
</evidence>
<organism evidence="1 2">
    <name type="scientific">Funneliformis caledonium</name>
    <dbReference type="NCBI Taxonomy" id="1117310"/>
    <lineage>
        <taxon>Eukaryota</taxon>
        <taxon>Fungi</taxon>
        <taxon>Fungi incertae sedis</taxon>
        <taxon>Mucoromycota</taxon>
        <taxon>Glomeromycotina</taxon>
        <taxon>Glomeromycetes</taxon>
        <taxon>Glomerales</taxon>
        <taxon>Glomeraceae</taxon>
        <taxon>Funneliformis</taxon>
    </lineage>
</organism>
<name>A0A9N9N824_9GLOM</name>
<protein>
    <submittedName>
        <fullName evidence="1">17468_t:CDS:1</fullName>
    </submittedName>
</protein>
<feature type="non-terminal residue" evidence="1">
    <location>
        <position position="1"/>
    </location>
</feature>
<comment type="caution">
    <text evidence="1">The sequence shown here is derived from an EMBL/GenBank/DDBJ whole genome shotgun (WGS) entry which is preliminary data.</text>
</comment>
<proteinExistence type="predicted"/>
<gene>
    <name evidence="1" type="ORF">FCALED_LOCUS13851</name>
</gene>
<accession>A0A9N9N824</accession>